<dbReference type="AlphaFoldDB" id="W4LXX3"/>
<dbReference type="InterPro" id="IPR045010">
    <property type="entry name" value="MDR_fam"/>
</dbReference>
<keyword evidence="1" id="KW-0560">Oxidoreductase</keyword>
<dbReference type="PATRIC" id="fig|1429438.4.peg.553"/>
<reference evidence="3 4" key="1">
    <citation type="journal article" date="2014" name="Nature">
        <title>An environmental bacterial taxon with a large and distinct metabolic repertoire.</title>
        <authorList>
            <person name="Wilson M.C."/>
            <person name="Mori T."/>
            <person name="Ruckert C."/>
            <person name="Uria A.R."/>
            <person name="Helf M.J."/>
            <person name="Takada K."/>
            <person name="Gernert C."/>
            <person name="Steffens U.A."/>
            <person name="Heycke N."/>
            <person name="Schmitt S."/>
            <person name="Rinke C."/>
            <person name="Helfrich E.J."/>
            <person name="Brachmann A.O."/>
            <person name="Gurgui C."/>
            <person name="Wakimoto T."/>
            <person name="Kracht M."/>
            <person name="Crusemann M."/>
            <person name="Hentschel U."/>
            <person name="Abe I."/>
            <person name="Matsunaga S."/>
            <person name="Kalinowski J."/>
            <person name="Takeyama H."/>
            <person name="Piel J."/>
        </authorList>
    </citation>
    <scope>NUCLEOTIDE SEQUENCE [LARGE SCALE GENOMIC DNA]</scope>
    <source>
        <strain evidence="4">TSY1</strain>
    </source>
</reference>
<comment type="caution">
    <text evidence="3">The sequence shown here is derived from an EMBL/GenBank/DDBJ whole genome shotgun (WGS) entry which is preliminary data.</text>
</comment>
<name>W4LXX3_ENTF1</name>
<evidence type="ECO:0000313" key="4">
    <source>
        <dbReference type="Proteomes" id="UP000019141"/>
    </source>
</evidence>
<organism evidence="3 4">
    <name type="scientific">Entotheonella factor</name>
    <dbReference type="NCBI Taxonomy" id="1429438"/>
    <lineage>
        <taxon>Bacteria</taxon>
        <taxon>Pseudomonadati</taxon>
        <taxon>Nitrospinota/Tectimicrobiota group</taxon>
        <taxon>Candidatus Tectimicrobiota</taxon>
        <taxon>Candidatus Entotheonellia</taxon>
        <taxon>Candidatus Entotheonellales</taxon>
        <taxon>Candidatus Entotheonellaceae</taxon>
        <taxon>Candidatus Entotheonella</taxon>
    </lineage>
</organism>
<accession>W4LXX3</accession>
<dbReference type="SMART" id="SM00829">
    <property type="entry name" value="PKS_ER"/>
    <property type="match status" value="1"/>
</dbReference>
<dbReference type="InterPro" id="IPR041694">
    <property type="entry name" value="ADH_N_2"/>
</dbReference>
<dbReference type="CDD" id="cd05288">
    <property type="entry name" value="PGDH"/>
    <property type="match status" value="1"/>
</dbReference>
<dbReference type="PANTHER" id="PTHR43205">
    <property type="entry name" value="PROSTAGLANDIN REDUCTASE"/>
    <property type="match status" value="1"/>
</dbReference>
<dbReference type="InterPro" id="IPR036291">
    <property type="entry name" value="NAD(P)-bd_dom_sf"/>
</dbReference>
<sequence length="363" mass="39467">MNKQWLLARTPPEGLPTDDDFTWVETPIPEPGPNQILTRTIYLSLDPYQWGRRRSGVEEPGEVCHGRTASQVVKSNMAEYQDGDFVFNTNGWQEYGLSGEGMSVFGYMFPRKINPAEAPISTAVGVMGMLGLTAYSGMYLQCEPKAGETVVVSAASGGVGQIAGQIAKILGCRVVGIAGIQEKCDFVTGVLGFDACVSHHSETLPEDLRAACPSGIDAYFENVGGKVFDAVLPLLNRQSRISLCGLIAHYSSAVMDQARDHWAALGQPTFERQNVQVHNLVVREFVPDYQARFLDEMGAWIREGKIKYKEDLWPGLEQAPKAFQAMMEGGNFGKTLVGVGDDPTLDDALKARRAGTDVLGALA</sequence>
<dbReference type="FunFam" id="3.40.50.720:FF:000121">
    <property type="entry name" value="Prostaglandin reductase 2"/>
    <property type="match status" value="1"/>
</dbReference>
<evidence type="ECO:0000256" key="1">
    <source>
        <dbReference type="ARBA" id="ARBA00023002"/>
    </source>
</evidence>
<dbReference type="SUPFAM" id="SSF51735">
    <property type="entry name" value="NAD(P)-binding Rossmann-fold domains"/>
    <property type="match status" value="1"/>
</dbReference>
<evidence type="ECO:0000313" key="3">
    <source>
        <dbReference type="EMBL" id="ETX02934.1"/>
    </source>
</evidence>
<dbReference type="GO" id="GO:0016628">
    <property type="term" value="F:oxidoreductase activity, acting on the CH-CH group of donors, NAD or NADP as acceptor"/>
    <property type="evidence" value="ECO:0007669"/>
    <property type="project" value="InterPro"/>
</dbReference>
<dbReference type="SUPFAM" id="SSF50129">
    <property type="entry name" value="GroES-like"/>
    <property type="match status" value="1"/>
</dbReference>
<dbReference type="InterPro" id="IPR020843">
    <property type="entry name" value="ER"/>
</dbReference>
<proteinExistence type="predicted"/>
<dbReference type="EMBL" id="AZHW01000094">
    <property type="protein sequence ID" value="ETX02934.1"/>
    <property type="molecule type" value="Genomic_DNA"/>
</dbReference>
<dbReference type="Pfam" id="PF16884">
    <property type="entry name" value="ADH_N_2"/>
    <property type="match status" value="1"/>
</dbReference>
<dbReference type="InterPro" id="IPR013149">
    <property type="entry name" value="ADH-like_C"/>
</dbReference>
<evidence type="ECO:0000259" key="2">
    <source>
        <dbReference type="SMART" id="SM00829"/>
    </source>
</evidence>
<dbReference type="PANTHER" id="PTHR43205:SF7">
    <property type="entry name" value="PROSTAGLANDIN REDUCTASE 1"/>
    <property type="match status" value="1"/>
</dbReference>
<feature type="domain" description="Enoyl reductase (ER)" evidence="2">
    <location>
        <begin position="17"/>
        <end position="337"/>
    </location>
</feature>
<gene>
    <name evidence="3" type="ORF">ETSY1_01865</name>
</gene>
<protein>
    <submittedName>
        <fullName evidence="3">Zinc-binding dehydrogenase</fullName>
    </submittedName>
</protein>
<dbReference type="Proteomes" id="UP000019141">
    <property type="component" value="Unassembled WGS sequence"/>
</dbReference>
<dbReference type="HOGENOM" id="CLU_026673_29_2_7"/>
<dbReference type="Gene3D" id="3.90.180.10">
    <property type="entry name" value="Medium-chain alcohol dehydrogenases, catalytic domain"/>
    <property type="match status" value="1"/>
</dbReference>
<dbReference type="InterPro" id="IPR011032">
    <property type="entry name" value="GroES-like_sf"/>
</dbReference>
<keyword evidence="4" id="KW-1185">Reference proteome</keyword>
<dbReference type="Gene3D" id="3.40.50.720">
    <property type="entry name" value="NAD(P)-binding Rossmann-like Domain"/>
    <property type="match status" value="1"/>
</dbReference>
<dbReference type="Pfam" id="PF00107">
    <property type="entry name" value="ADH_zinc_N"/>
    <property type="match status" value="1"/>
</dbReference>